<accession>W2SCZ9</accession>
<dbReference type="RefSeq" id="XP_008711207.1">
    <property type="nucleotide sequence ID" value="XM_008712985.1"/>
</dbReference>
<feature type="region of interest" description="Disordered" evidence="1">
    <location>
        <begin position="149"/>
        <end position="168"/>
    </location>
</feature>
<evidence type="ECO:0000313" key="3">
    <source>
        <dbReference type="Proteomes" id="UP000030752"/>
    </source>
</evidence>
<feature type="region of interest" description="Disordered" evidence="1">
    <location>
        <begin position="279"/>
        <end position="476"/>
    </location>
</feature>
<feature type="region of interest" description="Disordered" evidence="1">
    <location>
        <begin position="174"/>
        <end position="256"/>
    </location>
</feature>
<dbReference type="Proteomes" id="UP000030752">
    <property type="component" value="Unassembled WGS sequence"/>
</dbReference>
<dbReference type="HOGENOM" id="CLU_542924_0_0_1"/>
<dbReference type="InParanoid" id="W2SCZ9"/>
<evidence type="ECO:0000256" key="1">
    <source>
        <dbReference type="SAM" id="MobiDB-lite"/>
    </source>
</evidence>
<feature type="compositionally biased region" description="Pro residues" evidence="1">
    <location>
        <begin position="323"/>
        <end position="333"/>
    </location>
</feature>
<evidence type="ECO:0000313" key="2">
    <source>
        <dbReference type="EMBL" id="ETN46495.1"/>
    </source>
</evidence>
<dbReference type="GeneID" id="19968019"/>
<reference evidence="2 3" key="1">
    <citation type="submission" date="2013-03" db="EMBL/GenBank/DDBJ databases">
        <title>The Genome Sequence of Phialophora europaea CBS 101466.</title>
        <authorList>
            <consortium name="The Broad Institute Genomics Platform"/>
            <person name="Cuomo C."/>
            <person name="de Hoog S."/>
            <person name="Gorbushina A."/>
            <person name="Walker B."/>
            <person name="Young S.K."/>
            <person name="Zeng Q."/>
            <person name="Gargeya S."/>
            <person name="Fitzgerald M."/>
            <person name="Haas B."/>
            <person name="Abouelleil A."/>
            <person name="Allen A.W."/>
            <person name="Alvarado L."/>
            <person name="Arachchi H.M."/>
            <person name="Berlin A.M."/>
            <person name="Chapman S.B."/>
            <person name="Gainer-Dewar J."/>
            <person name="Goldberg J."/>
            <person name="Griggs A."/>
            <person name="Gujja S."/>
            <person name="Hansen M."/>
            <person name="Howarth C."/>
            <person name="Imamovic A."/>
            <person name="Ireland A."/>
            <person name="Larimer J."/>
            <person name="McCowan C."/>
            <person name="Murphy C."/>
            <person name="Pearson M."/>
            <person name="Poon T.W."/>
            <person name="Priest M."/>
            <person name="Roberts A."/>
            <person name="Saif S."/>
            <person name="Shea T."/>
            <person name="Sisk P."/>
            <person name="Sykes S."/>
            <person name="Wortman J."/>
            <person name="Nusbaum C."/>
            <person name="Birren B."/>
        </authorList>
    </citation>
    <scope>NUCLEOTIDE SEQUENCE [LARGE SCALE GENOMIC DNA]</scope>
    <source>
        <strain evidence="2 3">CBS 101466</strain>
    </source>
</reference>
<feature type="compositionally biased region" description="Low complexity" evidence="1">
    <location>
        <begin position="418"/>
        <end position="431"/>
    </location>
</feature>
<proteinExistence type="predicted"/>
<name>W2SCZ9_CYPE1</name>
<organism evidence="2 3">
    <name type="scientific">Cyphellophora europaea (strain CBS 101466)</name>
    <name type="common">Phialophora europaea</name>
    <dbReference type="NCBI Taxonomy" id="1220924"/>
    <lineage>
        <taxon>Eukaryota</taxon>
        <taxon>Fungi</taxon>
        <taxon>Dikarya</taxon>
        <taxon>Ascomycota</taxon>
        <taxon>Pezizomycotina</taxon>
        <taxon>Eurotiomycetes</taxon>
        <taxon>Chaetothyriomycetidae</taxon>
        <taxon>Chaetothyriales</taxon>
        <taxon>Cyphellophoraceae</taxon>
        <taxon>Cyphellophora</taxon>
    </lineage>
</organism>
<keyword evidence="3" id="KW-1185">Reference proteome</keyword>
<feature type="compositionally biased region" description="Low complexity" evidence="1">
    <location>
        <begin position="199"/>
        <end position="218"/>
    </location>
</feature>
<sequence>MGDYHLFPPAKPSEVTRYTRLPLPPLPNQHPSKAYFTQQSASSYESILLIRVPSPGLCDQDEIHKIWSRASQHSVAYDRRNSRGQPQVLLPPALEYRYSDISTEGVPCRLSSTSTDSFSDTSPILSKRSVTPDLLQQLTGDLTSHCLTTPTSSANISAPSTPPSTPEVTIKMLDRTTSVRRKQPAALSSTSTTRRRNISSPMPSPVSSSGSALTHSLSNDPAVHEAKYQPGRPAPSVPGHAGASPNTPKPEVSCIDWDDDDLHGRLARMKKSIGDLRSAALRPKVSPKFDPASDTGNGAVIPTRPHAGRSVTAPMQTLRGAAPTPPPQGPLPSRPMTRPADSAQRLRQSLPSLPSRDPSVATSQAPEQTRPSLAPAVQLVEKLPTASPKTLGRRRAKTDPPQRVPSARSGVSFQSKGARTASTRSSNASERSSTESELEKSALTKKSSVKRKQRLSVYSTSSRAGTKGRGRHTNTGMGRLRRYFRWAWKCPPEAALTAPLRD</sequence>
<feature type="compositionally biased region" description="Polar residues" evidence="1">
    <location>
        <begin position="149"/>
        <end position="159"/>
    </location>
</feature>
<dbReference type="EMBL" id="KB822711">
    <property type="protein sequence ID" value="ETN46495.1"/>
    <property type="molecule type" value="Genomic_DNA"/>
</dbReference>
<feature type="compositionally biased region" description="Polar residues" evidence="1">
    <location>
        <begin position="360"/>
        <end position="371"/>
    </location>
</feature>
<dbReference type="VEuPathDB" id="FungiDB:HMPREF1541_00680"/>
<dbReference type="AlphaFoldDB" id="W2SCZ9"/>
<dbReference type="OrthoDB" id="10684174at2759"/>
<protein>
    <submittedName>
        <fullName evidence="2">Uncharacterized protein</fullName>
    </submittedName>
</protein>
<gene>
    <name evidence="2" type="ORF">HMPREF1541_00680</name>
</gene>
<feature type="compositionally biased region" description="Basic and acidic residues" evidence="1">
    <location>
        <begin position="432"/>
        <end position="442"/>
    </location>
</feature>